<proteinExistence type="predicted"/>
<dbReference type="AlphaFoldDB" id="A0A291GSL3"/>
<gene>
    <name evidence="1" type="ORF">CFK38_01550</name>
</gene>
<accession>A0A291GSL3</accession>
<sequence>MGAAYAGNSYSSFSTTVPRINGLGSTGYQTKAISNAHVQFNSTMVGGNYVVDARAEGPSYAGPWSRNVDDGDARSLTNTINSGSNTRISFSNDLTTLQNVQVSGKWRSQ</sequence>
<reference evidence="2" key="1">
    <citation type="submission" date="2017-09" db="EMBL/GenBank/DDBJ databases">
        <title>Brachybacterium sp. VM2412.</title>
        <authorList>
            <person name="Tak E.J."/>
            <person name="Bae J.-W."/>
        </authorList>
    </citation>
    <scope>NUCLEOTIDE SEQUENCE [LARGE SCALE GENOMIC DNA]</scope>
    <source>
        <strain evidence="2">VM2412</strain>
    </source>
</reference>
<evidence type="ECO:0000313" key="1">
    <source>
        <dbReference type="EMBL" id="ATG53052.1"/>
    </source>
</evidence>
<protein>
    <submittedName>
        <fullName evidence="1">Uncharacterized protein</fullName>
    </submittedName>
</protein>
<dbReference type="OrthoDB" id="5149150at2"/>
<name>A0A291GSL3_9MICO</name>
<dbReference type="KEGG" id="brz:CFK38_01550"/>
<evidence type="ECO:0000313" key="2">
    <source>
        <dbReference type="Proteomes" id="UP000218165"/>
    </source>
</evidence>
<organism evidence="1 2">
    <name type="scientific">Brachybacterium vulturis</name>
    <dbReference type="NCBI Taxonomy" id="2017484"/>
    <lineage>
        <taxon>Bacteria</taxon>
        <taxon>Bacillati</taxon>
        <taxon>Actinomycetota</taxon>
        <taxon>Actinomycetes</taxon>
        <taxon>Micrococcales</taxon>
        <taxon>Dermabacteraceae</taxon>
        <taxon>Brachybacterium</taxon>
    </lineage>
</organism>
<dbReference type="EMBL" id="CP023563">
    <property type="protein sequence ID" value="ATG53052.1"/>
    <property type="molecule type" value="Genomic_DNA"/>
</dbReference>
<keyword evidence="2" id="KW-1185">Reference proteome</keyword>
<dbReference type="Proteomes" id="UP000218165">
    <property type="component" value="Chromosome"/>
</dbReference>